<evidence type="ECO:0000256" key="2">
    <source>
        <dbReference type="ARBA" id="ARBA00022618"/>
    </source>
</evidence>
<accession>A0ABW8J8S8</accession>
<dbReference type="HAMAP" id="MF_02033">
    <property type="entry name" value="FtsA"/>
    <property type="match status" value="1"/>
</dbReference>
<evidence type="ECO:0000256" key="5">
    <source>
        <dbReference type="HAMAP-Rule" id="MF_02033"/>
    </source>
</evidence>
<dbReference type="InterPro" id="IPR020823">
    <property type="entry name" value="Cell_div_FtsA"/>
</dbReference>
<evidence type="ECO:0000256" key="6">
    <source>
        <dbReference type="PIRNR" id="PIRNR003101"/>
    </source>
</evidence>
<dbReference type="CDD" id="cd24048">
    <property type="entry name" value="ASKHA_NBD_FtsA"/>
    <property type="match status" value="1"/>
</dbReference>
<evidence type="ECO:0000259" key="7">
    <source>
        <dbReference type="SMART" id="SM00842"/>
    </source>
</evidence>
<evidence type="ECO:0000313" key="9">
    <source>
        <dbReference type="Proteomes" id="UP001620339"/>
    </source>
</evidence>
<dbReference type="Gene3D" id="3.30.1490.110">
    <property type="match status" value="1"/>
</dbReference>
<dbReference type="NCBIfam" id="NF007009">
    <property type="entry name" value="PRK09472.1"/>
    <property type="match status" value="1"/>
</dbReference>
<dbReference type="PANTHER" id="PTHR32432">
    <property type="entry name" value="CELL DIVISION PROTEIN FTSA-RELATED"/>
    <property type="match status" value="1"/>
</dbReference>
<feature type="domain" description="SHS2" evidence="7">
    <location>
        <begin position="10"/>
        <end position="196"/>
    </location>
</feature>
<proteinExistence type="inferred from homology"/>
<dbReference type="Pfam" id="PF02491">
    <property type="entry name" value="SHS2_FTSA"/>
    <property type="match status" value="1"/>
</dbReference>
<evidence type="ECO:0000256" key="3">
    <source>
        <dbReference type="ARBA" id="ARBA00023136"/>
    </source>
</evidence>
<gene>
    <name evidence="5 8" type="primary">ftsA</name>
    <name evidence="8" type="ORF">ISP25_10505</name>
</gene>
<organism evidence="8 9">
    <name type="scientific">Rhodanobacter hydrolyticus</name>
    <dbReference type="NCBI Taxonomy" id="2250595"/>
    <lineage>
        <taxon>Bacteria</taxon>
        <taxon>Pseudomonadati</taxon>
        <taxon>Pseudomonadota</taxon>
        <taxon>Gammaproteobacteria</taxon>
        <taxon>Lysobacterales</taxon>
        <taxon>Rhodanobacteraceae</taxon>
        <taxon>Rhodanobacter</taxon>
    </lineage>
</organism>
<reference evidence="8 9" key="1">
    <citation type="submission" date="2020-10" db="EMBL/GenBank/DDBJ databases">
        <title>Phylogeny of dyella-like bacteria.</title>
        <authorList>
            <person name="Fu J."/>
        </authorList>
    </citation>
    <scope>NUCLEOTIDE SEQUENCE [LARGE SCALE GENOMIC DNA]</scope>
    <source>
        <strain evidence="8 9">KACC 19113</strain>
    </source>
</reference>
<keyword evidence="4 5" id="KW-0131">Cell cycle</keyword>
<dbReference type="PIRSF" id="PIRSF003101">
    <property type="entry name" value="FtsA"/>
    <property type="match status" value="1"/>
</dbReference>
<comment type="subunit">
    <text evidence="5">Self-interacts. Interacts with FtsZ.</text>
</comment>
<dbReference type="Gene3D" id="3.30.420.40">
    <property type="match status" value="2"/>
</dbReference>
<dbReference type="SUPFAM" id="SSF53067">
    <property type="entry name" value="Actin-like ATPase domain"/>
    <property type="match status" value="2"/>
</dbReference>
<name>A0ABW8J8S8_9GAMM</name>
<evidence type="ECO:0000313" key="8">
    <source>
        <dbReference type="EMBL" id="MFK2877499.1"/>
    </source>
</evidence>
<comment type="function">
    <text evidence="5 6">Cell division protein that is involved in the assembly of the Z ring. May serve as a membrane anchor for the Z ring.</text>
</comment>
<dbReference type="Pfam" id="PF14450">
    <property type="entry name" value="FtsA"/>
    <property type="match status" value="2"/>
</dbReference>
<keyword evidence="3 5" id="KW-0472">Membrane</keyword>
<dbReference type="Proteomes" id="UP001620339">
    <property type="component" value="Unassembled WGS sequence"/>
</dbReference>
<comment type="subcellular location">
    <subcellularLocation>
        <location evidence="5">Cell membrane</location>
        <topology evidence="5">Peripheral membrane protein</topology>
        <orientation evidence="5">Cytoplasmic side</orientation>
    </subcellularLocation>
    <text evidence="5">Localizes to the Z ring in an FtsZ-dependent manner. Targeted to the membrane through a conserved C-terminal amphipathic helix.</text>
</comment>
<keyword evidence="9" id="KW-1185">Reference proteome</keyword>
<comment type="caution">
    <text evidence="8">The sequence shown here is derived from an EMBL/GenBank/DDBJ whole genome shotgun (WGS) entry which is preliminary data.</text>
</comment>
<evidence type="ECO:0000256" key="1">
    <source>
        <dbReference type="ARBA" id="ARBA00022475"/>
    </source>
</evidence>
<dbReference type="InterPro" id="IPR043129">
    <property type="entry name" value="ATPase_NBD"/>
</dbReference>
<dbReference type="EMBL" id="JADIKK010000008">
    <property type="protein sequence ID" value="MFK2877499.1"/>
    <property type="molecule type" value="Genomic_DNA"/>
</dbReference>
<protein>
    <recommendedName>
        <fullName evidence="5 6">Cell division protein FtsA</fullName>
    </recommendedName>
</protein>
<comment type="similarity">
    <text evidence="5 6">Belongs to the FtsA/MreB family.</text>
</comment>
<dbReference type="NCBIfam" id="TIGR01174">
    <property type="entry name" value="ftsA"/>
    <property type="match status" value="1"/>
</dbReference>
<keyword evidence="2 5" id="KW-0132">Cell division</keyword>
<keyword evidence="1 5" id="KW-1003">Cell membrane</keyword>
<dbReference type="RefSeq" id="WP_192158995.1">
    <property type="nucleotide sequence ID" value="NZ_JADIKK010000008.1"/>
</dbReference>
<dbReference type="InterPro" id="IPR003494">
    <property type="entry name" value="SHS2_FtsA"/>
</dbReference>
<dbReference type="PANTHER" id="PTHR32432:SF4">
    <property type="entry name" value="CELL DIVISION PROTEIN FTSA"/>
    <property type="match status" value="1"/>
</dbReference>
<dbReference type="SMART" id="SM00842">
    <property type="entry name" value="FtsA"/>
    <property type="match status" value="1"/>
</dbReference>
<evidence type="ECO:0000256" key="4">
    <source>
        <dbReference type="ARBA" id="ARBA00023306"/>
    </source>
</evidence>
<dbReference type="GO" id="GO:0051301">
    <property type="term" value="P:cell division"/>
    <property type="evidence" value="ECO:0007669"/>
    <property type="project" value="UniProtKB-KW"/>
</dbReference>
<dbReference type="InterPro" id="IPR050696">
    <property type="entry name" value="FtsA/MreB"/>
</dbReference>
<sequence length="411" mass="43458">MKTRNDKQLVVGLDIGTSKVTAIVGEYEPGEEITVIGMGTHVSRGLRKGMVVDIESTVHSIQQAVQQAELMAGCDIRAVTASISGSHLETRNSHGNAAIREREVTADDLDQVLEAASAVAIPADRKVLYKESQEYRIDGQDGIRSPVGMSGVRLEANVHLVTGAAAAVQNITKSIQRCGLSVDELVPSALASARAVLTPDERELGVCLVDIGAGTTDIAIYTQGSIRYTASLPIGGDQITGDITYAVQTPTAHAEEIKIKYACALTGLAHADETIQVPSVGDRPPRRLARQALAQSVQARYEEIFEMVQDKLRSSGYDSLVAAGVVLTGGAAQMEGALELAEEIFHKMVRLGVPQEISGLGEVIASPLYSTGAGLLLHASRHNAPVRGGGSSLGQVGGVLGKWSSWFKKNF</sequence>